<sequence>MLLFTCMLCTKLEANYSPIEFYFLSKLSWRILTPNLDSIFDSLPFQKKIMSDSNHIINQSEISLTLNKKCLIVLARSSACHLPELIS</sequence>
<evidence type="ECO:0000313" key="2">
    <source>
        <dbReference type="Proteomes" id="UP000276133"/>
    </source>
</evidence>
<gene>
    <name evidence="1" type="ORF">BpHYR1_004837</name>
</gene>
<reference evidence="1 2" key="1">
    <citation type="journal article" date="2018" name="Sci. Rep.">
        <title>Genomic signatures of local adaptation to the degree of environmental predictability in rotifers.</title>
        <authorList>
            <person name="Franch-Gras L."/>
            <person name="Hahn C."/>
            <person name="Garcia-Roger E.M."/>
            <person name="Carmona M.J."/>
            <person name="Serra M."/>
            <person name="Gomez A."/>
        </authorList>
    </citation>
    <scope>NUCLEOTIDE SEQUENCE [LARGE SCALE GENOMIC DNA]</scope>
    <source>
        <strain evidence="1">HYR1</strain>
    </source>
</reference>
<accession>A0A3M7QLU4</accession>
<protein>
    <submittedName>
        <fullName evidence="1">Uncharacterized protein</fullName>
    </submittedName>
</protein>
<name>A0A3M7QLU4_BRAPC</name>
<proteinExistence type="predicted"/>
<organism evidence="1 2">
    <name type="scientific">Brachionus plicatilis</name>
    <name type="common">Marine rotifer</name>
    <name type="synonym">Brachionus muelleri</name>
    <dbReference type="NCBI Taxonomy" id="10195"/>
    <lineage>
        <taxon>Eukaryota</taxon>
        <taxon>Metazoa</taxon>
        <taxon>Spiralia</taxon>
        <taxon>Gnathifera</taxon>
        <taxon>Rotifera</taxon>
        <taxon>Eurotatoria</taxon>
        <taxon>Monogononta</taxon>
        <taxon>Pseudotrocha</taxon>
        <taxon>Ploima</taxon>
        <taxon>Brachionidae</taxon>
        <taxon>Brachionus</taxon>
    </lineage>
</organism>
<keyword evidence="2" id="KW-1185">Reference proteome</keyword>
<comment type="caution">
    <text evidence="1">The sequence shown here is derived from an EMBL/GenBank/DDBJ whole genome shotgun (WGS) entry which is preliminary data.</text>
</comment>
<dbReference type="AlphaFoldDB" id="A0A3M7QLU4"/>
<evidence type="ECO:0000313" key="1">
    <source>
        <dbReference type="EMBL" id="RNA12270.1"/>
    </source>
</evidence>
<dbReference type="Proteomes" id="UP000276133">
    <property type="component" value="Unassembled WGS sequence"/>
</dbReference>
<dbReference type="EMBL" id="REGN01005730">
    <property type="protein sequence ID" value="RNA12270.1"/>
    <property type="molecule type" value="Genomic_DNA"/>
</dbReference>